<evidence type="ECO:0000313" key="1">
    <source>
        <dbReference type="EMBL" id="KIL60679.1"/>
    </source>
</evidence>
<sequence length="77" mass="8877">MHFQLFRVVASSRYVTLSNSSSLAKGIRVCYATKIGGNIAFQGPEERDMLTWREMRRYVNDGVESRFGDLTLENRML</sequence>
<accession>A0A0C2T2H6</accession>
<name>A0A0C2T2H6_AMAMK</name>
<dbReference type="AlphaFoldDB" id="A0A0C2T2H6"/>
<dbReference type="EMBL" id="KN818295">
    <property type="protein sequence ID" value="KIL60679.1"/>
    <property type="molecule type" value="Genomic_DNA"/>
</dbReference>
<dbReference type="InParanoid" id="A0A0C2T2H6"/>
<protein>
    <submittedName>
        <fullName evidence="1">Uncharacterized protein</fullName>
    </submittedName>
</protein>
<dbReference type="Proteomes" id="UP000054549">
    <property type="component" value="Unassembled WGS sequence"/>
</dbReference>
<reference evidence="1 2" key="1">
    <citation type="submission" date="2014-04" db="EMBL/GenBank/DDBJ databases">
        <title>Evolutionary Origins and Diversification of the Mycorrhizal Mutualists.</title>
        <authorList>
            <consortium name="DOE Joint Genome Institute"/>
            <consortium name="Mycorrhizal Genomics Consortium"/>
            <person name="Kohler A."/>
            <person name="Kuo A."/>
            <person name="Nagy L.G."/>
            <person name="Floudas D."/>
            <person name="Copeland A."/>
            <person name="Barry K.W."/>
            <person name="Cichocki N."/>
            <person name="Veneault-Fourrey C."/>
            <person name="LaButti K."/>
            <person name="Lindquist E.A."/>
            <person name="Lipzen A."/>
            <person name="Lundell T."/>
            <person name="Morin E."/>
            <person name="Murat C."/>
            <person name="Riley R."/>
            <person name="Ohm R."/>
            <person name="Sun H."/>
            <person name="Tunlid A."/>
            <person name="Henrissat B."/>
            <person name="Grigoriev I.V."/>
            <person name="Hibbett D.S."/>
            <person name="Martin F."/>
        </authorList>
    </citation>
    <scope>NUCLEOTIDE SEQUENCE [LARGE SCALE GENOMIC DNA]</scope>
    <source>
        <strain evidence="1 2">Koide BX008</strain>
    </source>
</reference>
<dbReference type="HOGENOM" id="CLU_2637589_0_0_1"/>
<gene>
    <name evidence="1" type="ORF">M378DRAFT_167907</name>
</gene>
<organism evidence="1 2">
    <name type="scientific">Amanita muscaria (strain Koide BX008)</name>
    <dbReference type="NCBI Taxonomy" id="946122"/>
    <lineage>
        <taxon>Eukaryota</taxon>
        <taxon>Fungi</taxon>
        <taxon>Dikarya</taxon>
        <taxon>Basidiomycota</taxon>
        <taxon>Agaricomycotina</taxon>
        <taxon>Agaricomycetes</taxon>
        <taxon>Agaricomycetidae</taxon>
        <taxon>Agaricales</taxon>
        <taxon>Pluteineae</taxon>
        <taxon>Amanitaceae</taxon>
        <taxon>Amanita</taxon>
    </lineage>
</organism>
<keyword evidence="2" id="KW-1185">Reference proteome</keyword>
<evidence type="ECO:0000313" key="2">
    <source>
        <dbReference type="Proteomes" id="UP000054549"/>
    </source>
</evidence>
<proteinExistence type="predicted"/>